<comment type="similarity">
    <text evidence="3 10">Belongs to the ketopantoate reductase family.</text>
</comment>
<dbReference type="InterPro" id="IPR036291">
    <property type="entry name" value="NAD(P)-bd_dom_sf"/>
</dbReference>
<reference evidence="13 14" key="1">
    <citation type="submission" date="2016-10" db="EMBL/GenBank/DDBJ databases">
        <authorList>
            <person name="de Groot N.N."/>
        </authorList>
    </citation>
    <scope>NUCLEOTIDE SEQUENCE [LARGE SCALE GENOMIC DNA]</scope>
    <source>
        <strain evidence="13 14">DSM 9990</strain>
    </source>
</reference>
<comment type="pathway">
    <text evidence="2 10">Cofactor biosynthesis; (R)-pantothenate biosynthesis; (R)-pantoate from 3-methyl-2-oxobutanoate: step 2/2.</text>
</comment>
<dbReference type="RefSeq" id="WP_177193658.1">
    <property type="nucleotide sequence ID" value="NZ_FOUU01000013.1"/>
</dbReference>
<evidence type="ECO:0000313" key="14">
    <source>
        <dbReference type="Proteomes" id="UP000199611"/>
    </source>
</evidence>
<gene>
    <name evidence="13" type="ORF">SAMN05660836_02567</name>
</gene>
<comment type="catalytic activity">
    <reaction evidence="9 10">
        <text>(R)-pantoate + NADP(+) = 2-dehydropantoate + NADPH + H(+)</text>
        <dbReference type="Rhea" id="RHEA:16233"/>
        <dbReference type="ChEBI" id="CHEBI:11561"/>
        <dbReference type="ChEBI" id="CHEBI:15378"/>
        <dbReference type="ChEBI" id="CHEBI:15980"/>
        <dbReference type="ChEBI" id="CHEBI:57783"/>
        <dbReference type="ChEBI" id="CHEBI:58349"/>
        <dbReference type="EC" id="1.1.1.169"/>
    </reaction>
</comment>
<evidence type="ECO:0000256" key="6">
    <source>
        <dbReference type="ARBA" id="ARBA00022857"/>
    </source>
</evidence>
<dbReference type="Gene3D" id="1.10.1040.10">
    <property type="entry name" value="N-(1-d-carboxylethyl)-l-norvaline Dehydrogenase, domain 2"/>
    <property type="match status" value="1"/>
</dbReference>
<keyword evidence="6 10" id="KW-0521">NADP</keyword>
<dbReference type="PANTHER" id="PTHR21708:SF26">
    <property type="entry name" value="2-DEHYDROPANTOATE 2-REDUCTASE"/>
    <property type="match status" value="1"/>
</dbReference>
<evidence type="ECO:0000256" key="3">
    <source>
        <dbReference type="ARBA" id="ARBA00007870"/>
    </source>
</evidence>
<evidence type="ECO:0000256" key="5">
    <source>
        <dbReference type="ARBA" id="ARBA00019465"/>
    </source>
</evidence>
<dbReference type="GO" id="GO:0005737">
    <property type="term" value="C:cytoplasm"/>
    <property type="evidence" value="ECO:0007669"/>
    <property type="project" value="TreeGrafter"/>
</dbReference>
<evidence type="ECO:0000256" key="9">
    <source>
        <dbReference type="ARBA" id="ARBA00048793"/>
    </source>
</evidence>
<proteinExistence type="inferred from homology"/>
<protein>
    <recommendedName>
        <fullName evidence="5 10">2-dehydropantoate 2-reductase</fullName>
        <ecNumber evidence="4 10">1.1.1.169</ecNumber>
    </recommendedName>
    <alternativeName>
        <fullName evidence="8 10">Ketopantoate reductase</fullName>
    </alternativeName>
</protein>
<dbReference type="InterPro" id="IPR013332">
    <property type="entry name" value="KPR_N"/>
</dbReference>
<dbReference type="FunFam" id="1.10.1040.10:FF:000017">
    <property type="entry name" value="2-dehydropantoate 2-reductase"/>
    <property type="match status" value="1"/>
</dbReference>
<feature type="domain" description="Ketopantoate reductase N-terminal" evidence="11">
    <location>
        <begin position="3"/>
        <end position="151"/>
    </location>
</feature>
<dbReference type="InterPro" id="IPR003710">
    <property type="entry name" value="ApbA"/>
</dbReference>
<evidence type="ECO:0000256" key="7">
    <source>
        <dbReference type="ARBA" id="ARBA00023002"/>
    </source>
</evidence>
<evidence type="ECO:0000256" key="2">
    <source>
        <dbReference type="ARBA" id="ARBA00004994"/>
    </source>
</evidence>
<evidence type="ECO:0000256" key="4">
    <source>
        <dbReference type="ARBA" id="ARBA00013014"/>
    </source>
</evidence>
<dbReference type="NCBIfam" id="TIGR00745">
    <property type="entry name" value="apbA_panE"/>
    <property type="match status" value="1"/>
</dbReference>
<sequence>MKIGVMGTGGVGGYFGVFLAMAGHDIHFVARGKHLQAIEDEGLRLISNEQTYRVNVHATSEPHEIGPVDLLLFCVKSYDTEGAARLIEPMVESETTILTLQNGIDNVDKLARLYDIRQLMAGTAYIESTVTSPGVIVHKGPPGRIVFGELDGSITERARTIEKTFQDAQIDVRLTDRIQQVLWEKFLFICGVHGVGTISRSSIGQVLACPETRKLLVGVMREVEEVARKRDISLPDDIVDRSMQLAESYDPRFRPSMLRDLEWRRPIEIEALNGLVVKMGKEVGVETPLNFAIYAALKLEHKKIVDPYWAAVVEKTM</sequence>
<dbReference type="Pfam" id="PF02558">
    <property type="entry name" value="ApbA"/>
    <property type="match status" value="1"/>
</dbReference>
<dbReference type="InterPro" id="IPR013328">
    <property type="entry name" value="6PGD_dom2"/>
</dbReference>
<dbReference type="Proteomes" id="UP000199611">
    <property type="component" value="Unassembled WGS sequence"/>
</dbReference>
<name>A0A1I4W2I0_9BACT</name>
<dbReference type="EC" id="1.1.1.169" evidence="4 10"/>
<evidence type="ECO:0000256" key="1">
    <source>
        <dbReference type="ARBA" id="ARBA00002919"/>
    </source>
</evidence>
<organism evidence="13 14">
    <name type="scientific">Thermodesulforhabdus norvegica</name>
    <dbReference type="NCBI Taxonomy" id="39841"/>
    <lineage>
        <taxon>Bacteria</taxon>
        <taxon>Pseudomonadati</taxon>
        <taxon>Thermodesulfobacteriota</taxon>
        <taxon>Syntrophobacteria</taxon>
        <taxon>Syntrophobacterales</taxon>
        <taxon>Thermodesulforhabdaceae</taxon>
        <taxon>Thermodesulforhabdus</taxon>
    </lineage>
</organism>
<feature type="domain" description="Ketopantoate reductase C-terminal" evidence="12">
    <location>
        <begin position="178"/>
        <end position="298"/>
    </location>
</feature>
<evidence type="ECO:0000256" key="10">
    <source>
        <dbReference type="RuleBase" id="RU362068"/>
    </source>
</evidence>
<dbReference type="UniPathway" id="UPA00028">
    <property type="reaction ID" value="UER00004"/>
</dbReference>
<comment type="function">
    <text evidence="1 10">Catalyzes the NADPH-dependent reduction of ketopantoate into pantoic acid.</text>
</comment>
<keyword evidence="7 10" id="KW-0560">Oxidoreductase</keyword>
<keyword evidence="10" id="KW-0566">Pantothenate biosynthesis</keyword>
<dbReference type="InterPro" id="IPR051402">
    <property type="entry name" value="KPR-Related"/>
</dbReference>
<dbReference type="SUPFAM" id="SSF51735">
    <property type="entry name" value="NAD(P)-binding Rossmann-fold domains"/>
    <property type="match status" value="1"/>
</dbReference>
<dbReference type="PANTHER" id="PTHR21708">
    <property type="entry name" value="PROBABLE 2-DEHYDROPANTOATE 2-REDUCTASE"/>
    <property type="match status" value="1"/>
</dbReference>
<dbReference type="Pfam" id="PF08546">
    <property type="entry name" value="ApbA_C"/>
    <property type="match status" value="1"/>
</dbReference>
<accession>A0A1I4W2I0</accession>
<dbReference type="Gene3D" id="3.40.50.720">
    <property type="entry name" value="NAD(P)-binding Rossmann-like Domain"/>
    <property type="match status" value="1"/>
</dbReference>
<dbReference type="GO" id="GO:0015940">
    <property type="term" value="P:pantothenate biosynthetic process"/>
    <property type="evidence" value="ECO:0007669"/>
    <property type="project" value="UniProtKB-UniPathway"/>
</dbReference>
<evidence type="ECO:0000259" key="11">
    <source>
        <dbReference type="Pfam" id="PF02558"/>
    </source>
</evidence>
<evidence type="ECO:0000313" key="13">
    <source>
        <dbReference type="EMBL" id="SFN07610.1"/>
    </source>
</evidence>
<keyword evidence="14" id="KW-1185">Reference proteome</keyword>
<dbReference type="InterPro" id="IPR013752">
    <property type="entry name" value="KPA_reductase"/>
</dbReference>
<evidence type="ECO:0000259" key="12">
    <source>
        <dbReference type="Pfam" id="PF08546"/>
    </source>
</evidence>
<dbReference type="EMBL" id="FOUU01000013">
    <property type="protein sequence ID" value="SFN07610.1"/>
    <property type="molecule type" value="Genomic_DNA"/>
</dbReference>
<dbReference type="AlphaFoldDB" id="A0A1I4W2I0"/>
<dbReference type="SUPFAM" id="SSF48179">
    <property type="entry name" value="6-phosphogluconate dehydrogenase C-terminal domain-like"/>
    <property type="match status" value="1"/>
</dbReference>
<dbReference type="FunFam" id="3.40.50.720:FF:000307">
    <property type="entry name" value="2-dehydropantoate 2-reductase"/>
    <property type="match status" value="1"/>
</dbReference>
<dbReference type="InterPro" id="IPR008927">
    <property type="entry name" value="6-PGluconate_DH-like_C_sf"/>
</dbReference>
<dbReference type="STRING" id="39841.SAMN05660836_02567"/>
<evidence type="ECO:0000256" key="8">
    <source>
        <dbReference type="ARBA" id="ARBA00032024"/>
    </source>
</evidence>
<dbReference type="GO" id="GO:0008677">
    <property type="term" value="F:2-dehydropantoate 2-reductase activity"/>
    <property type="evidence" value="ECO:0007669"/>
    <property type="project" value="UniProtKB-EC"/>
</dbReference>